<dbReference type="HOGENOM" id="CLU_3050217_0_0_1"/>
<dbReference type="Proteomes" id="UP000007174">
    <property type="component" value="Unassembled WGS sequence"/>
</dbReference>
<organism evidence="2 3">
    <name type="scientific">Colletotrichum higginsianum (strain IMI 349063)</name>
    <name type="common">Crucifer anthracnose fungus</name>
    <dbReference type="NCBI Taxonomy" id="759273"/>
    <lineage>
        <taxon>Eukaryota</taxon>
        <taxon>Fungi</taxon>
        <taxon>Dikarya</taxon>
        <taxon>Ascomycota</taxon>
        <taxon>Pezizomycotina</taxon>
        <taxon>Sordariomycetes</taxon>
        <taxon>Hypocreomycetidae</taxon>
        <taxon>Glomerellales</taxon>
        <taxon>Glomerellaceae</taxon>
        <taxon>Colletotrichum</taxon>
        <taxon>Colletotrichum destructivum species complex</taxon>
    </lineage>
</organism>
<proteinExistence type="predicted"/>
<dbReference type="EMBL" id="CACQ02003907">
    <property type="protein sequence ID" value="CCF40158.1"/>
    <property type="molecule type" value="Genomic_DNA"/>
</dbReference>
<evidence type="ECO:0000313" key="3">
    <source>
        <dbReference type="Proteomes" id="UP000007174"/>
    </source>
</evidence>
<feature type="chain" id="PRO_5003555948" evidence="1">
    <location>
        <begin position="21"/>
        <end position="54"/>
    </location>
</feature>
<name>H1VIV5_COLHI</name>
<evidence type="ECO:0000313" key="2">
    <source>
        <dbReference type="EMBL" id="CCF40158.1"/>
    </source>
</evidence>
<sequence>MSIFLCLGSVLMTLLLRVENQKRRQGNRDHWADNRSVKEIEAMGDRRPDFLYTL</sequence>
<gene>
    <name evidence="2" type="ORF">CH063_10795</name>
</gene>
<keyword evidence="1" id="KW-0732">Signal</keyword>
<feature type="signal peptide" evidence="1">
    <location>
        <begin position="1"/>
        <end position="20"/>
    </location>
</feature>
<reference evidence="3" key="1">
    <citation type="journal article" date="2012" name="Nat. Genet.">
        <title>Lifestyle transitions in plant pathogenic Colletotrichum fungi deciphered by genome and transcriptome analyses.</title>
        <authorList>
            <person name="O'Connell R.J."/>
            <person name="Thon M.R."/>
            <person name="Hacquard S."/>
            <person name="Amyotte S.G."/>
            <person name="Kleemann J."/>
            <person name="Torres M.F."/>
            <person name="Damm U."/>
            <person name="Buiate E.A."/>
            <person name="Epstein L."/>
            <person name="Alkan N."/>
            <person name="Altmueller J."/>
            <person name="Alvarado-Balderrama L."/>
            <person name="Bauser C.A."/>
            <person name="Becker C."/>
            <person name="Birren B.W."/>
            <person name="Chen Z."/>
            <person name="Choi J."/>
            <person name="Crouch J.A."/>
            <person name="Duvick J.P."/>
            <person name="Farman M.A."/>
            <person name="Gan P."/>
            <person name="Heiman D."/>
            <person name="Henrissat B."/>
            <person name="Howard R.J."/>
            <person name="Kabbage M."/>
            <person name="Koch C."/>
            <person name="Kracher B."/>
            <person name="Kubo Y."/>
            <person name="Law A.D."/>
            <person name="Lebrun M.-H."/>
            <person name="Lee Y.-H."/>
            <person name="Miyara I."/>
            <person name="Moore N."/>
            <person name="Neumann U."/>
            <person name="Nordstroem K."/>
            <person name="Panaccione D.G."/>
            <person name="Panstruga R."/>
            <person name="Place M."/>
            <person name="Proctor R.H."/>
            <person name="Prusky D."/>
            <person name="Rech G."/>
            <person name="Reinhardt R."/>
            <person name="Rollins J.A."/>
            <person name="Rounsley S."/>
            <person name="Schardl C.L."/>
            <person name="Schwartz D.C."/>
            <person name="Shenoy N."/>
            <person name="Shirasu K."/>
            <person name="Sikhakolli U.R."/>
            <person name="Stueber K."/>
            <person name="Sukno S.A."/>
            <person name="Sweigard J.A."/>
            <person name="Takano Y."/>
            <person name="Takahara H."/>
            <person name="Trail F."/>
            <person name="van der Does H.C."/>
            <person name="Voll L.M."/>
            <person name="Will I."/>
            <person name="Young S."/>
            <person name="Zeng Q."/>
            <person name="Zhang J."/>
            <person name="Zhou S."/>
            <person name="Dickman M.B."/>
            <person name="Schulze-Lefert P."/>
            <person name="Ver Loren van Themaat E."/>
            <person name="Ma L.-J."/>
            <person name="Vaillancourt L.J."/>
        </authorList>
    </citation>
    <scope>NUCLEOTIDE SEQUENCE [LARGE SCALE GENOMIC DNA]</scope>
    <source>
        <strain evidence="3">IMI 349063</strain>
    </source>
</reference>
<dbReference type="AlphaFoldDB" id="H1VIV5"/>
<protein>
    <submittedName>
        <fullName evidence="2">Uncharacterized protein</fullName>
    </submittedName>
</protein>
<accession>H1VIV5</accession>
<evidence type="ECO:0000256" key="1">
    <source>
        <dbReference type="SAM" id="SignalP"/>
    </source>
</evidence>